<dbReference type="InterPro" id="IPR001107">
    <property type="entry name" value="Band_7"/>
</dbReference>
<dbReference type="FunFam" id="3.30.479.30:FF:000004">
    <property type="entry name" value="Putative membrane protease family, stomatin"/>
    <property type="match status" value="1"/>
</dbReference>
<dbReference type="CDD" id="cd13775">
    <property type="entry name" value="SPFH_eoslipins_u3"/>
    <property type="match status" value="1"/>
</dbReference>
<dbReference type="Pfam" id="PF01145">
    <property type="entry name" value="Band_7"/>
    <property type="match status" value="1"/>
</dbReference>
<comment type="subcellular location">
    <subcellularLocation>
        <location evidence="1">Membrane</location>
        <topology evidence="1">Single-pass membrane protein</topology>
    </subcellularLocation>
</comment>
<accession>A0A2S6N4M3</accession>
<dbReference type="InterPro" id="IPR036013">
    <property type="entry name" value="Band_7/SPFH_dom_sf"/>
</dbReference>
<dbReference type="EMBL" id="NHRY01000224">
    <property type="protein sequence ID" value="PPQ29573.1"/>
    <property type="molecule type" value="Genomic_DNA"/>
</dbReference>
<keyword evidence="4" id="KW-0645">Protease</keyword>
<protein>
    <submittedName>
        <fullName evidence="4">Membrane protease subunit, stomatin/prohibitin</fullName>
    </submittedName>
</protein>
<dbReference type="Gene3D" id="6.10.250.2090">
    <property type="match status" value="1"/>
</dbReference>
<dbReference type="PRINTS" id="PR00721">
    <property type="entry name" value="STOMATIN"/>
</dbReference>
<evidence type="ECO:0000256" key="2">
    <source>
        <dbReference type="ARBA" id="ARBA00008164"/>
    </source>
</evidence>
<dbReference type="Proteomes" id="UP000239724">
    <property type="component" value="Unassembled WGS sequence"/>
</dbReference>
<dbReference type="GO" id="GO:0008233">
    <property type="term" value="F:peptidase activity"/>
    <property type="evidence" value="ECO:0007669"/>
    <property type="project" value="UniProtKB-KW"/>
</dbReference>
<feature type="domain" description="Band 7" evidence="3">
    <location>
        <begin position="18"/>
        <end position="176"/>
    </location>
</feature>
<dbReference type="OrthoDB" id="9809197at2"/>
<dbReference type="GO" id="GO:0006508">
    <property type="term" value="P:proteolysis"/>
    <property type="evidence" value="ECO:0007669"/>
    <property type="project" value="UniProtKB-KW"/>
</dbReference>
<evidence type="ECO:0000313" key="5">
    <source>
        <dbReference type="Proteomes" id="UP000239724"/>
    </source>
</evidence>
<reference evidence="4 5" key="1">
    <citation type="journal article" date="2018" name="Arch. Microbiol.">
        <title>New insights into the metabolic potential of the phototrophic purple bacterium Rhodopila globiformis DSM 161(T) from its draft genome sequence and evidence for a vanadium-dependent nitrogenase.</title>
        <authorList>
            <person name="Imhoff J.F."/>
            <person name="Rahn T."/>
            <person name="Kunzel S."/>
            <person name="Neulinger S.C."/>
        </authorList>
    </citation>
    <scope>NUCLEOTIDE SEQUENCE [LARGE SCALE GENOMIC DNA]</scope>
    <source>
        <strain evidence="4 5">DSM 161</strain>
    </source>
</reference>
<keyword evidence="5" id="KW-1185">Reference proteome</keyword>
<dbReference type="PANTHER" id="PTHR10264:SF19">
    <property type="entry name" value="AT06885P-RELATED"/>
    <property type="match status" value="1"/>
</dbReference>
<gene>
    <name evidence="4" type="ORF">CCS01_21170</name>
</gene>
<comment type="similarity">
    <text evidence="2">Belongs to the band 7/mec-2 family.</text>
</comment>
<keyword evidence="4" id="KW-0378">Hydrolase</keyword>
<dbReference type="GO" id="GO:0098552">
    <property type="term" value="C:side of membrane"/>
    <property type="evidence" value="ECO:0007669"/>
    <property type="project" value="UniProtKB-ARBA"/>
</dbReference>
<dbReference type="SMART" id="SM00244">
    <property type="entry name" value="PHB"/>
    <property type="match status" value="1"/>
</dbReference>
<dbReference type="RefSeq" id="WP_104520813.1">
    <property type="nucleotide sequence ID" value="NZ_NHRY01000224.1"/>
</dbReference>
<name>A0A2S6N4M3_RHOGL</name>
<organism evidence="4 5">
    <name type="scientific">Rhodopila globiformis</name>
    <name type="common">Rhodopseudomonas globiformis</name>
    <dbReference type="NCBI Taxonomy" id="1071"/>
    <lineage>
        <taxon>Bacteria</taxon>
        <taxon>Pseudomonadati</taxon>
        <taxon>Pseudomonadota</taxon>
        <taxon>Alphaproteobacteria</taxon>
        <taxon>Acetobacterales</taxon>
        <taxon>Acetobacteraceae</taxon>
        <taxon>Rhodopila</taxon>
    </lineage>
</organism>
<dbReference type="SUPFAM" id="SSF117892">
    <property type="entry name" value="Band 7/SPFH domain"/>
    <property type="match status" value="1"/>
</dbReference>
<dbReference type="AlphaFoldDB" id="A0A2S6N4M3"/>
<comment type="caution">
    <text evidence="4">The sequence shown here is derived from an EMBL/GenBank/DDBJ whole genome shotgun (WGS) entry which is preliminary data.</text>
</comment>
<sequence length="263" mass="28902">MDIVFIIIALAVAFILIRSIRIAYEWQRAVVLRLGRFHRVKGPGLYLVLPIIDSVAQLIDLRIRTTTITAEQALTRDTVAVGVDAIVFWYVEDAEAAAVRIADYQQAIEQVAQTTLREMIGSIDLSKLLSDRKAADEQLRQTISAKTATWGVTARSVEIKDVAIPRELQDAMSRQAQAEREKDARVTLASAERAIAEQVLQAARLYGSDPNALKLRQMNLLYEMNKERGTTVLIPTEMASSLGTVVALTQAATQGATQSGPPS</sequence>
<evidence type="ECO:0000256" key="1">
    <source>
        <dbReference type="ARBA" id="ARBA00004167"/>
    </source>
</evidence>
<proteinExistence type="inferred from homology"/>
<dbReference type="PANTHER" id="PTHR10264">
    <property type="entry name" value="BAND 7 PROTEIN-RELATED"/>
    <property type="match status" value="1"/>
</dbReference>
<dbReference type="Gene3D" id="3.30.479.30">
    <property type="entry name" value="Band 7 domain"/>
    <property type="match status" value="1"/>
</dbReference>
<evidence type="ECO:0000259" key="3">
    <source>
        <dbReference type="SMART" id="SM00244"/>
    </source>
</evidence>
<evidence type="ECO:0000313" key="4">
    <source>
        <dbReference type="EMBL" id="PPQ29573.1"/>
    </source>
</evidence>
<dbReference type="InterPro" id="IPR001972">
    <property type="entry name" value="Stomatin_HflK_fam"/>
</dbReference>
<dbReference type="GO" id="GO:0005886">
    <property type="term" value="C:plasma membrane"/>
    <property type="evidence" value="ECO:0007669"/>
    <property type="project" value="InterPro"/>
</dbReference>
<dbReference type="InterPro" id="IPR043202">
    <property type="entry name" value="Band-7_stomatin-like"/>
</dbReference>